<keyword evidence="2" id="KW-1185">Reference proteome</keyword>
<evidence type="ECO:0000313" key="2">
    <source>
        <dbReference type="Proteomes" id="UP000265520"/>
    </source>
</evidence>
<name>A0A392VTY4_9FABA</name>
<dbReference type="AlphaFoldDB" id="A0A392VTY4"/>
<proteinExistence type="predicted"/>
<organism evidence="1 2">
    <name type="scientific">Trifolium medium</name>
    <dbReference type="NCBI Taxonomy" id="97028"/>
    <lineage>
        <taxon>Eukaryota</taxon>
        <taxon>Viridiplantae</taxon>
        <taxon>Streptophyta</taxon>
        <taxon>Embryophyta</taxon>
        <taxon>Tracheophyta</taxon>
        <taxon>Spermatophyta</taxon>
        <taxon>Magnoliopsida</taxon>
        <taxon>eudicotyledons</taxon>
        <taxon>Gunneridae</taxon>
        <taxon>Pentapetalae</taxon>
        <taxon>rosids</taxon>
        <taxon>fabids</taxon>
        <taxon>Fabales</taxon>
        <taxon>Fabaceae</taxon>
        <taxon>Papilionoideae</taxon>
        <taxon>50 kb inversion clade</taxon>
        <taxon>NPAAA clade</taxon>
        <taxon>Hologalegina</taxon>
        <taxon>IRL clade</taxon>
        <taxon>Trifolieae</taxon>
        <taxon>Trifolium</taxon>
    </lineage>
</organism>
<comment type="caution">
    <text evidence="1">The sequence shown here is derived from an EMBL/GenBank/DDBJ whole genome shotgun (WGS) entry which is preliminary data.</text>
</comment>
<sequence>MNAKSEIICYSDDDWCGDKVDRRSTTGYFFKFLNASVAWCSRKQPVVV</sequence>
<accession>A0A392VTY4</accession>
<protein>
    <submittedName>
        <fullName evidence="1">Uncharacterized protein</fullName>
    </submittedName>
</protein>
<evidence type="ECO:0000313" key="1">
    <source>
        <dbReference type="EMBL" id="MCI90431.1"/>
    </source>
</evidence>
<feature type="non-terminal residue" evidence="1">
    <location>
        <position position="48"/>
    </location>
</feature>
<reference evidence="1 2" key="1">
    <citation type="journal article" date="2018" name="Front. Plant Sci.">
        <title>Red Clover (Trifolium pratense) and Zigzag Clover (T. medium) - A Picture of Genomic Similarities and Differences.</title>
        <authorList>
            <person name="Dluhosova J."/>
            <person name="Istvanek J."/>
            <person name="Nedelnik J."/>
            <person name="Repkova J."/>
        </authorList>
    </citation>
    <scope>NUCLEOTIDE SEQUENCE [LARGE SCALE GENOMIC DNA]</scope>
    <source>
        <strain evidence="2">cv. 10/8</strain>
        <tissue evidence="1">Leaf</tissue>
    </source>
</reference>
<dbReference type="Proteomes" id="UP000265520">
    <property type="component" value="Unassembled WGS sequence"/>
</dbReference>
<dbReference type="EMBL" id="LXQA011244440">
    <property type="protein sequence ID" value="MCI90431.1"/>
    <property type="molecule type" value="Genomic_DNA"/>
</dbReference>